<keyword evidence="4" id="KW-0804">Transcription</keyword>
<dbReference type="eggNOG" id="COG3292">
    <property type="taxonomic scope" value="Bacteria"/>
</dbReference>
<dbReference type="Proteomes" id="UP000002772">
    <property type="component" value="Unassembled WGS sequence"/>
</dbReference>
<dbReference type="Pfam" id="PF07495">
    <property type="entry name" value="Y_Y_Y"/>
    <property type="match status" value="1"/>
</dbReference>
<reference evidence="8" key="1">
    <citation type="journal article" date="2011" name="Stand. Genomic Sci.">
        <title>Non-contiguous finished genome sequence of the opportunistic oral pathogen Prevotella multisaccharivorax type strain (PPPA20).</title>
        <authorList>
            <person name="Pati A."/>
            <person name="Gronow S."/>
            <person name="Lu M."/>
            <person name="Lapidus A."/>
            <person name="Nolan M."/>
            <person name="Lucas S."/>
            <person name="Hammon N."/>
            <person name="Deshpande S."/>
            <person name="Cheng J.F."/>
            <person name="Tapia R."/>
            <person name="Han C."/>
            <person name="Goodwin L."/>
            <person name="Pitluck S."/>
            <person name="Liolios K."/>
            <person name="Pagani I."/>
            <person name="Mavromatis K."/>
            <person name="Mikhailova N."/>
            <person name="Huntemann M."/>
            <person name="Chen A."/>
            <person name="Palaniappan K."/>
            <person name="Land M."/>
            <person name="Hauser L."/>
            <person name="Detter J.C."/>
            <person name="Brambilla E.M."/>
            <person name="Rohde M."/>
            <person name="Goker M."/>
            <person name="Woyke T."/>
            <person name="Bristow J."/>
            <person name="Eisen J.A."/>
            <person name="Markowitz V."/>
            <person name="Hugenholtz P."/>
            <person name="Kyrpides N.C."/>
            <person name="Klenk H.P."/>
            <person name="Ivanova N."/>
        </authorList>
    </citation>
    <scope>NUCLEOTIDE SEQUENCE [LARGE SCALE GENOMIC DNA]</scope>
    <source>
        <strain evidence="8">DSM 17128</strain>
    </source>
</reference>
<organism evidence="7 8">
    <name type="scientific">Hallella multisaccharivorax DSM 17128</name>
    <dbReference type="NCBI Taxonomy" id="688246"/>
    <lineage>
        <taxon>Bacteria</taxon>
        <taxon>Pseudomonadati</taxon>
        <taxon>Bacteroidota</taxon>
        <taxon>Bacteroidia</taxon>
        <taxon>Bacteroidales</taxon>
        <taxon>Prevotellaceae</taxon>
        <taxon>Hallella</taxon>
    </lineage>
</organism>
<dbReference type="InterPro" id="IPR018062">
    <property type="entry name" value="HTH_AraC-typ_CS"/>
</dbReference>
<dbReference type="STRING" id="688246.Premu_0307"/>
<dbReference type="Gene3D" id="1.10.10.60">
    <property type="entry name" value="Homeodomain-like"/>
    <property type="match status" value="1"/>
</dbReference>
<dbReference type="SUPFAM" id="SSF63829">
    <property type="entry name" value="Calcium-dependent phosphotriesterase"/>
    <property type="match status" value="3"/>
</dbReference>
<dbReference type="Gene3D" id="2.60.40.10">
    <property type="entry name" value="Immunoglobulins"/>
    <property type="match status" value="1"/>
</dbReference>
<protein>
    <submittedName>
        <fullName evidence="7">Transcriptional regulator, AraC family</fullName>
    </submittedName>
</protein>
<dbReference type="InterPro" id="IPR011110">
    <property type="entry name" value="Reg_prop"/>
</dbReference>
<dbReference type="GO" id="GO:0003700">
    <property type="term" value="F:DNA-binding transcription factor activity"/>
    <property type="evidence" value="ECO:0007669"/>
    <property type="project" value="InterPro"/>
</dbReference>
<evidence type="ECO:0000313" key="8">
    <source>
        <dbReference type="Proteomes" id="UP000002772"/>
    </source>
</evidence>
<gene>
    <name evidence="7" type="ORF">Premu_0307</name>
</gene>
<keyword evidence="1" id="KW-0597">Phosphoprotein</keyword>
<evidence type="ECO:0000256" key="5">
    <source>
        <dbReference type="SAM" id="Phobius"/>
    </source>
</evidence>
<dbReference type="SMART" id="SM00342">
    <property type="entry name" value="HTH_ARAC"/>
    <property type="match status" value="1"/>
</dbReference>
<dbReference type="AlphaFoldDB" id="F8NA61"/>
<evidence type="ECO:0000313" key="7">
    <source>
        <dbReference type="EMBL" id="EGN55791.1"/>
    </source>
</evidence>
<accession>F8NA61</accession>
<dbReference type="PRINTS" id="PR00032">
    <property type="entry name" value="HTHARAC"/>
</dbReference>
<dbReference type="SUPFAM" id="SSF46689">
    <property type="entry name" value="Homeodomain-like"/>
    <property type="match status" value="1"/>
</dbReference>
<dbReference type="InterPro" id="IPR015943">
    <property type="entry name" value="WD40/YVTN_repeat-like_dom_sf"/>
</dbReference>
<dbReference type="Gene3D" id="2.130.10.10">
    <property type="entry name" value="YVTN repeat-like/Quinoprotein amine dehydrogenase"/>
    <property type="match status" value="3"/>
</dbReference>
<keyword evidence="2" id="KW-0805">Transcription regulation</keyword>
<evidence type="ECO:0000256" key="2">
    <source>
        <dbReference type="ARBA" id="ARBA00023015"/>
    </source>
</evidence>
<dbReference type="PANTHER" id="PTHR43547">
    <property type="entry name" value="TWO-COMPONENT HISTIDINE KINASE"/>
    <property type="match status" value="1"/>
</dbReference>
<name>F8NA61_9BACT</name>
<keyword evidence="5" id="KW-0472">Membrane</keyword>
<dbReference type="InterPro" id="IPR020449">
    <property type="entry name" value="Tscrpt_reg_AraC-type_HTH"/>
</dbReference>
<sequence length="994" mass="110754">MRQKTNVFLCCLSLLLLATMMSVLPLRGEVRNGFLVSYLNLNTGMPANYVDDIYRDSHGFVWLSTHGSGLLRYDGFSFMNFGLSGNLGLSMCSNSCHNVVEDHFGRLWIAFEEGTKCFDMKKGSVNHPKSASSQTDKMLRQVMTRPCIRVYCDSKGNIWILTVTDLCRVSFDDEGNVSKVFVTTHHTKVPDLAIADLDGDGSVYVGLNLHLNKVRVRKDHLVVENLSALYPQLNGSIIGAIVKWHGQVWFGTNRGLYSSVFRDPGIHFKATGNGLQHESVTSLAVSNNGKHLIIGTLGGVDLLNRDRSFSGHWNSRQAVNPLSSDFVNCVYTFGRQLWVGTENGGITQLKPRKLNITNFLHDDALPESLSSGAVNAMYESPAGDLWIGTVEGGLNLLRKGSHEFVHFTTSNSGLPHNSVSVLTTDSSGNIWIGTWGGGVAVSSGGSIRPLVTDAAHSVDLMFIGSMAYDPYNHGMWIGANAGLFFYDFKTQKLRDPFPQCRTINGAIGSLVTRDGKLFMGCLPGMVSVDLKKGPNRKGQFSFTHYLYKLDHPSSKAYEKVTSFFQTRDGTIWIGSNGDGIYRMRGSIPDSASVRCFTITNGLANNGAKGLAADKSGLLWIATDDGLSCMNPRTETFDNFTVADGLLSNQFYFNGLIQGHHGEIWLGSDKGLTLLEGVNKGADSPVRLTFTALYVNNCYVKAGSDYLKEDIAISKEIRLHESDRSFVIDFSTLSYDGESLGAYAYRMKGYENDWIPLQTGEHSVRYSMLPAGHYAFEVRYTPPMGSGKIQVASVGVTVTPYFWKSWWFLTLLALLLAFLAFKAYKYRMRLMRDRVAVQLYRPIEAALKDSKEPELLESRIQKILQNEKLYQQSQKQSIDKDKTEVRSKEVPFMDRIMKVMEENYANPDLNVGMIAEALGMQRTEVSKQLQSNVGFTTSQFIRNYRLDLAKKMLEDNVAERNITEIAFRVGFNDPKYFTRCFSQRFGVAPSAYKKS</sequence>
<dbReference type="GO" id="GO:0043565">
    <property type="term" value="F:sequence-specific DNA binding"/>
    <property type="evidence" value="ECO:0007669"/>
    <property type="project" value="InterPro"/>
</dbReference>
<dbReference type="EMBL" id="GL945017">
    <property type="protein sequence ID" value="EGN55791.1"/>
    <property type="molecule type" value="Genomic_DNA"/>
</dbReference>
<dbReference type="InterPro" id="IPR009057">
    <property type="entry name" value="Homeodomain-like_sf"/>
</dbReference>
<dbReference type="GO" id="GO:0000155">
    <property type="term" value="F:phosphorelay sensor kinase activity"/>
    <property type="evidence" value="ECO:0007669"/>
    <property type="project" value="TreeGrafter"/>
</dbReference>
<dbReference type="PANTHER" id="PTHR43547:SF2">
    <property type="entry name" value="HYBRID SIGNAL TRANSDUCTION HISTIDINE KINASE C"/>
    <property type="match status" value="1"/>
</dbReference>
<evidence type="ECO:0000256" key="3">
    <source>
        <dbReference type="ARBA" id="ARBA00023125"/>
    </source>
</evidence>
<evidence type="ECO:0000256" key="1">
    <source>
        <dbReference type="ARBA" id="ARBA00022553"/>
    </source>
</evidence>
<dbReference type="eggNOG" id="COG2207">
    <property type="taxonomic scope" value="Bacteria"/>
</dbReference>
<keyword evidence="5" id="KW-1133">Transmembrane helix</keyword>
<proteinExistence type="predicted"/>
<keyword evidence="8" id="KW-1185">Reference proteome</keyword>
<keyword evidence="3" id="KW-0238">DNA-binding</keyword>
<feature type="transmembrane region" description="Helical" evidence="5">
    <location>
        <begin position="805"/>
        <end position="823"/>
    </location>
</feature>
<dbReference type="PROSITE" id="PS00041">
    <property type="entry name" value="HTH_ARAC_FAMILY_1"/>
    <property type="match status" value="1"/>
</dbReference>
<keyword evidence="5" id="KW-0812">Transmembrane</keyword>
<dbReference type="InterPro" id="IPR013783">
    <property type="entry name" value="Ig-like_fold"/>
</dbReference>
<feature type="domain" description="HTH araC/xylS-type" evidence="6">
    <location>
        <begin position="893"/>
        <end position="994"/>
    </location>
</feature>
<dbReference type="HOGENOM" id="CLU_000445_28_2_10"/>
<dbReference type="OrthoDB" id="681130at2"/>
<evidence type="ECO:0000259" key="6">
    <source>
        <dbReference type="PROSITE" id="PS01124"/>
    </source>
</evidence>
<dbReference type="InterPro" id="IPR011123">
    <property type="entry name" value="Y_Y_Y"/>
</dbReference>
<dbReference type="Pfam" id="PF12833">
    <property type="entry name" value="HTH_18"/>
    <property type="match status" value="1"/>
</dbReference>
<evidence type="ECO:0000256" key="4">
    <source>
        <dbReference type="ARBA" id="ARBA00023163"/>
    </source>
</evidence>
<dbReference type="RefSeq" id="WP_007572550.1">
    <property type="nucleotide sequence ID" value="NZ_BPTS01000001.1"/>
</dbReference>
<dbReference type="PROSITE" id="PS01124">
    <property type="entry name" value="HTH_ARAC_FAMILY_2"/>
    <property type="match status" value="1"/>
</dbReference>
<dbReference type="InterPro" id="IPR018060">
    <property type="entry name" value="HTH_AraC"/>
</dbReference>
<dbReference type="Pfam" id="PF07494">
    <property type="entry name" value="Reg_prop"/>
    <property type="match status" value="4"/>
</dbReference>